<evidence type="ECO:0000313" key="2">
    <source>
        <dbReference type="Proteomes" id="UP000535589"/>
    </source>
</evidence>
<accession>A0A7X8TTI4</accession>
<dbReference type="Proteomes" id="UP000535589">
    <property type="component" value="Unassembled WGS sequence"/>
</dbReference>
<comment type="caution">
    <text evidence="1">The sequence shown here is derived from an EMBL/GenBank/DDBJ whole genome shotgun (WGS) entry which is preliminary data.</text>
</comment>
<dbReference type="PANTHER" id="PTHR37946">
    <property type="entry name" value="SLL1969 PROTEIN"/>
    <property type="match status" value="1"/>
</dbReference>
<reference evidence="1 2" key="1">
    <citation type="submission" date="2020-04" db="EMBL/GenBank/DDBJ databases">
        <title>Vibrio sp. SM6, a novel species isolated from seawater.</title>
        <authorList>
            <person name="Wang X."/>
        </authorList>
    </citation>
    <scope>NUCLEOTIDE SEQUENCE [LARGE SCALE GENOMIC DNA]</scope>
    <source>
        <strain evidence="1 2">SM6</strain>
    </source>
</reference>
<organism evidence="1 2">
    <name type="scientific">Vibrio agarilyticus</name>
    <dbReference type="NCBI Taxonomy" id="2726741"/>
    <lineage>
        <taxon>Bacteria</taxon>
        <taxon>Pseudomonadati</taxon>
        <taxon>Pseudomonadota</taxon>
        <taxon>Gammaproteobacteria</taxon>
        <taxon>Vibrionales</taxon>
        <taxon>Vibrionaceae</taxon>
        <taxon>Vibrio</taxon>
    </lineage>
</organism>
<keyword evidence="2" id="KW-1185">Reference proteome</keyword>
<protein>
    <submittedName>
        <fullName evidence="1">Triacylglycerol lipase</fullName>
    </submittedName>
</protein>
<dbReference type="Gene3D" id="3.40.50.1820">
    <property type="entry name" value="alpha/beta hydrolase"/>
    <property type="match status" value="1"/>
</dbReference>
<dbReference type="EMBL" id="JABAIK010000023">
    <property type="protein sequence ID" value="NLS14549.1"/>
    <property type="molecule type" value="Genomic_DNA"/>
</dbReference>
<sequence>MKIIILHGLYMHGIVMQPLAHKLEKLGFATHVISYNTVSIDDETLFDEIDAALPHGESAALLGHSLGGLMLKHYLQARQPSIEKISHAIALGSPFQGAAITTPIVNWGLGMILGNAIEHGLTPQEAHWNLPQKLGSIAGTLPIGFLPLFTSSSSQPSDGTVSVEETKIEGMTDHLLTKNTHNSLLASDEVAQQIGYFLQHDHFNVVNRGAN</sequence>
<dbReference type="AlphaFoldDB" id="A0A7X8TTI4"/>
<dbReference type="PANTHER" id="PTHR37946:SF1">
    <property type="entry name" value="SLL1969 PROTEIN"/>
    <property type="match status" value="1"/>
</dbReference>
<dbReference type="RefSeq" id="WP_168837645.1">
    <property type="nucleotide sequence ID" value="NZ_JABAIK010000023.1"/>
</dbReference>
<proteinExistence type="predicted"/>
<name>A0A7X8TTI4_9VIBR</name>
<gene>
    <name evidence="1" type="ORF">HGP28_16940</name>
</gene>
<dbReference type="InterPro" id="IPR029058">
    <property type="entry name" value="AB_hydrolase_fold"/>
</dbReference>
<evidence type="ECO:0000313" key="1">
    <source>
        <dbReference type="EMBL" id="NLS14549.1"/>
    </source>
</evidence>
<dbReference type="SUPFAM" id="SSF53474">
    <property type="entry name" value="alpha/beta-Hydrolases"/>
    <property type="match status" value="1"/>
</dbReference>